<sequence length="128" mass="13676">MFVNGQAMSGGEINHALSGAVFLGPAETAPLYRFYSVRDEFPGLHPVGPGGFGVPGELYEVDYARLRDRLLPEEPPELELGVIELSDGTGSLAMRMRAEALDAPGVTDISGAGGWRAYLAAPARKERM</sequence>
<evidence type="ECO:0000313" key="3">
    <source>
        <dbReference type="Proteomes" id="UP000265719"/>
    </source>
</evidence>
<evidence type="ECO:0000259" key="1">
    <source>
        <dbReference type="Pfam" id="PF21986"/>
    </source>
</evidence>
<name>A0AA97M1J5_9ACTN</name>
<dbReference type="InterPro" id="IPR036568">
    <property type="entry name" value="GGCT-like_sf"/>
</dbReference>
<dbReference type="Proteomes" id="UP000265719">
    <property type="component" value="Chromosome"/>
</dbReference>
<dbReference type="InterPro" id="IPR053844">
    <property type="entry name" value="AH_C"/>
</dbReference>
<dbReference type="AlphaFoldDB" id="A0AA97M1J5"/>
<organism evidence="2 3">
    <name type="scientific">Thermobifida halotolerans</name>
    <dbReference type="NCBI Taxonomy" id="483545"/>
    <lineage>
        <taxon>Bacteria</taxon>
        <taxon>Bacillati</taxon>
        <taxon>Actinomycetota</taxon>
        <taxon>Actinomycetes</taxon>
        <taxon>Streptosporangiales</taxon>
        <taxon>Nocardiopsidaceae</taxon>
        <taxon>Thermobifida</taxon>
    </lineage>
</organism>
<keyword evidence="3" id="KW-1185">Reference proteome</keyword>
<feature type="domain" description="Allophanate hydrolase C-terminal" evidence="1">
    <location>
        <begin position="1"/>
        <end position="120"/>
    </location>
</feature>
<dbReference type="Gene3D" id="3.10.490.10">
    <property type="entry name" value="Gamma-glutamyl cyclotransferase-like"/>
    <property type="match status" value="1"/>
</dbReference>
<accession>A0AA97M1J5</accession>
<dbReference type="Pfam" id="PF21986">
    <property type="entry name" value="AH_C"/>
    <property type="match status" value="1"/>
</dbReference>
<protein>
    <recommendedName>
        <fullName evidence="1">Allophanate hydrolase C-terminal domain-containing protein</fullName>
    </recommendedName>
</protein>
<gene>
    <name evidence="2" type="ORF">NI17_003810</name>
</gene>
<dbReference type="SUPFAM" id="SSF110857">
    <property type="entry name" value="Gamma-glutamyl cyclotransferase-like"/>
    <property type="match status" value="1"/>
</dbReference>
<evidence type="ECO:0000313" key="2">
    <source>
        <dbReference type="EMBL" id="UOE21834.1"/>
    </source>
</evidence>
<proteinExistence type="predicted"/>
<reference evidence="2" key="1">
    <citation type="submission" date="2020-10" db="EMBL/GenBank/DDBJ databases">
        <title>De novo genome project of the cellulose decomposer Thermobifida halotolerans type strain.</title>
        <authorList>
            <person name="Nagy I."/>
            <person name="Horvath B."/>
            <person name="Kukolya J."/>
            <person name="Nagy I."/>
            <person name="Orsini M."/>
        </authorList>
    </citation>
    <scope>NUCLEOTIDE SEQUENCE</scope>
    <source>
        <strain evidence="2">DSM 44931</strain>
    </source>
</reference>
<dbReference type="KEGG" id="thao:NI17_003810"/>
<dbReference type="EMBL" id="CP063196">
    <property type="protein sequence ID" value="UOE21834.1"/>
    <property type="molecule type" value="Genomic_DNA"/>
</dbReference>